<reference evidence="1 2" key="1">
    <citation type="journal article" date="1992" name="Lakartidningen">
        <title>[Penicillin V and not amoxicillin is the first choice preparation in acute otitis].</title>
        <authorList>
            <person name="Kamme C."/>
            <person name="Lundgren K."/>
            <person name="Prellner K."/>
        </authorList>
    </citation>
    <scope>NUCLEOTIDE SEQUENCE [LARGE SCALE GENOMIC DNA]</scope>
    <source>
        <strain evidence="1 2">PC3053II</strain>
    </source>
</reference>
<dbReference type="Proteomes" id="UP000322327">
    <property type="component" value="Unassembled WGS sequence"/>
</dbReference>
<evidence type="ECO:0000313" key="2">
    <source>
        <dbReference type="Proteomes" id="UP000322327"/>
    </source>
</evidence>
<organism evidence="1 2">
    <name type="scientific">Brachyspira aalborgi</name>
    <dbReference type="NCBI Taxonomy" id="29522"/>
    <lineage>
        <taxon>Bacteria</taxon>
        <taxon>Pseudomonadati</taxon>
        <taxon>Spirochaetota</taxon>
        <taxon>Spirochaetia</taxon>
        <taxon>Brachyspirales</taxon>
        <taxon>Brachyspiraceae</taxon>
        <taxon>Brachyspira</taxon>
    </lineage>
</organism>
<accession>A0A5C8G0E8</accession>
<comment type="caution">
    <text evidence="1">The sequence shown here is derived from an EMBL/GenBank/DDBJ whole genome shotgun (WGS) entry which is preliminary data.</text>
</comment>
<gene>
    <name evidence="1" type="ORF">EPJ76_07870</name>
</gene>
<protein>
    <submittedName>
        <fullName evidence="1">Uncharacterized protein</fullName>
    </submittedName>
</protein>
<sequence>MTVYIYFEVDKKTEKEIVNLVEKVIEGKKKGIDTRELEGEIDRLVYWLYGLSEEEVGIIEGKN</sequence>
<evidence type="ECO:0000313" key="1">
    <source>
        <dbReference type="EMBL" id="TXJ55492.1"/>
    </source>
</evidence>
<proteinExistence type="predicted"/>
<name>A0A5C8G0E8_9SPIR</name>
<dbReference type="EMBL" id="SAYI01000018">
    <property type="protein sequence ID" value="TXJ55492.1"/>
    <property type="molecule type" value="Genomic_DNA"/>
</dbReference>
<dbReference type="RefSeq" id="WP_147531223.1">
    <property type="nucleotide sequence ID" value="NZ_SAYI01000018.1"/>
</dbReference>
<dbReference type="AlphaFoldDB" id="A0A5C8G0E8"/>